<evidence type="ECO:0000259" key="2">
    <source>
        <dbReference type="Pfam" id="PF13837"/>
    </source>
</evidence>
<dbReference type="Ensembl" id="ENSPNAT00000022949.2">
    <property type="protein sequence ID" value="ENSPNAP00000014921.1"/>
    <property type="gene ID" value="ENSPNAG00000020885.2"/>
</dbReference>
<organism evidence="3 4">
    <name type="scientific">Pygocentrus nattereri</name>
    <name type="common">Red-bellied piranha</name>
    <dbReference type="NCBI Taxonomy" id="42514"/>
    <lineage>
        <taxon>Eukaryota</taxon>
        <taxon>Metazoa</taxon>
        <taxon>Chordata</taxon>
        <taxon>Craniata</taxon>
        <taxon>Vertebrata</taxon>
        <taxon>Euteleostomi</taxon>
        <taxon>Actinopterygii</taxon>
        <taxon>Neopterygii</taxon>
        <taxon>Teleostei</taxon>
        <taxon>Ostariophysi</taxon>
        <taxon>Characiformes</taxon>
        <taxon>Characoidei</taxon>
        <taxon>Pygocentrus</taxon>
    </lineage>
</organism>
<feature type="domain" description="Myb/SANT-like DNA-binding" evidence="2">
    <location>
        <begin position="13"/>
        <end position="101"/>
    </location>
</feature>
<feature type="coiled-coil region" evidence="1">
    <location>
        <begin position="210"/>
        <end position="286"/>
    </location>
</feature>
<dbReference type="AlphaFoldDB" id="A0A3B4CVX6"/>
<sequence>MEESAGIYVSDGKWTDHDTEQLIKWRMGHHFLFSGKKSSARNGWERFIRETLSTLDGDWTAAKAKKKWSNLKRKYQEIRSLGTDVETVNPNSWQWFHLMEKAVERESTASEALQLTSSVGDDDNVCTPQPCKRVCQMQVGGDILELLTTSMIEVKGGSEPVLGDERVTAETATQNKQADAKDPETDHFSVDLDAEKASLKRERWLVEKEHAEVDRERVILEKERDLAERENVALQRERVRLEKDRAALDRDRAALEQERARIEKDRAVLERDRAALQREKDRFTAMVLGRNDTGQIDMDTGLMEDRKRLIFLFERLIERF</sequence>
<reference evidence="3" key="3">
    <citation type="submission" date="2025-09" db="UniProtKB">
        <authorList>
            <consortium name="Ensembl"/>
        </authorList>
    </citation>
    <scope>IDENTIFICATION</scope>
</reference>
<dbReference type="Proteomes" id="UP001501920">
    <property type="component" value="Chromosome 8"/>
</dbReference>
<reference evidence="3 4" key="1">
    <citation type="submission" date="2020-10" db="EMBL/GenBank/DDBJ databases">
        <title>Pygocentrus nattereri (red-bellied piranha) genome, fPygNat1, primary haplotype.</title>
        <authorList>
            <person name="Myers G."/>
            <person name="Meyer A."/>
            <person name="Karagic N."/>
            <person name="Pippel M."/>
            <person name="Winkler S."/>
            <person name="Tracey A."/>
            <person name="Wood J."/>
            <person name="Formenti G."/>
            <person name="Howe K."/>
            <person name="Fedrigo O."/>
            <person name="Jarvis E.D."/>
        </authorList>
    </citation>
    <scope>NUCLEOTIDE SEQUENCE [LARGE SCALE GENOMIC DNA]</scope>
</reference>
<accession>A0A3B4CVX6</accession>
<dbReference type="OrthoDB" id="8933168at2759"/>
<evidence type="ECO:0000256" key="1">
    <source>
        <dbReference type="SAM" id="Coils"/>
    </source>
</evidence>
<dbReference type="RefSeq" id="XP_017545732.1">
    <property type="nucleotide sequence ID" value="XM_017690243.2"/>
</dbReference>
<protein>
    <recommendedName>
        <fullName evidence="2">Myb/SANT-like DNA-binding domain-containing protein</fullName>
    </recommendedName>
</protein>
<dbReference type="OMA" id="YKMSEND"/>
<dbReference type="InterPro" id="IPR044822">
    <property type="entry name" value="Myb_DNA-bind_4"/>
</dbReference>
<evidence type="ECO:0000313" key="3">
    <source>
        <dbReference type="Ensembl" id="ENSPNAP00000014921.1"/>
    </source>
</evidence>
<dbReference type="Pfam" id="PF13837">
    <property type="entry name" value="Myb_DNA-bind_4"/>
    <property type="match status" value="1"/>
</dbReference>
<evidence type="ECO:0000313" key="4">
    <source>
        <dbReference type="Proteomes" id="UP001501920"/>
    </source>
</evidence>
<keyword evidence="4" id="KW-1185">Reference proteome</keyword>
<proteinExistence type="predicted"/>
<keyword evidence="1" id="KW-0175">Coiled coil</keyword>
<name>A0A3B4CVX6_PYGNA</name>
<reference evidence="3" key="2">
    <citation type="submission" date="2025-08" db="UniProtKB">
        <authorList>
            <consortium name="Ensembl"/>
        </authorList>
    </citation>
    <scope>IDENTIFICATION</scope>
</reference>
<dbReference type="GeneID" id="108419150"/>
<dbReference type="GeneTree" id="ENSGT00640000091774"/>